<evidence type="ECO:0000313" key="2">
    <source>
        <dbReference type="EMBL" id="KAK2595357.1"/>
    </source>
</evidence>
<sequence>MKSFLVIAALSAVFGVEAAGNNTTIACPNCPPPSSTNDIVTRSPIPTTSCDAPKLTVIPDMTTSTVKETKTYTITSCAPTVTNCPVGKKTTEIISYTTVCPVSSGVVIQTSTNAGIQTSTNVGIQTSTNVGMQTSAVVTGTATGTGNMPSPTGSMPATGTQPVTAAATALDRSVGVAIALAAVAAYLN</sequence>
<evidence type="ECO:0000313" key="3">
    <source>
        <dbReference type="Proteomes" id="UP001251528"/>
    </source>
</evidence>
<comment type="caution">
    <text evidence="2">The sequence shown here is derived from an EMBL/GenBank/DDBJ whole genome shotgun (WGS) entry which is preliminary data.</text>
</comment>
<proteinExistence type="predicted"/>
<keyword evidence="1" id="KW-0732">Signal</keyword>
<organism evidence="2 3">
    <name type="scientific">Conoideocrella luteorostrata</name>
    <dbReference type="NCBI Taxonomy" id="1105319"/>
    <lineage>
        <taxon>Eukaryota</taxon>
        <taxon>Fungi</taxon>
        <taxon>Dikarya</taxon>
        <taxon>Ascomycota</taxon>
        <taxon>Pezizomycotina</taxon>
        <taxon>Sordariomycetes</taxon>
        <taxon>Hypocreomycetidae</taxon>
        <taxon>Hypocreales</taxon>
        <taxon>Clavicipitaceae</taxon>
        <taxon>Conoideocrella</taxon>
    </lineage>
</organism>
<feature type="chain" id="PRO_5042558186" evidence="1">
    <location>
        <begin position="19"/>
        <end position="188"/>
    </location>
</feature>
<reference evidence="2" key="1">
    <citation type="submission" date="2023-06" db="EMBL/GenBank/DDBJ databases">
        <title>Conoideocrella luteorostrata (Hypocreales: Clavicipitaceae), a potential biocontrol fungus for elongate hemlock scale in United States Christmas tree production areas.</title>
        <authorList>
            <person name="Barrett H."/>
            <person name="Lovett B."/>
            <person name="Macias A.M."/>
            <person name="Stajich J.E."/>
            <person name="Kasson M.T."/>
        </authorList>
    </citation>
    <scope>NUCLEOTIDE SEQUENCE</scope>
    <source>
        <strain evidence="2">ARSEF 14590</strain>
    </source>
</reference>
<dbReference type="Proteomes" id="UP001251528">
    <property type="component" value="Unassembled WGS sequence"/>
</dbReference>
<name>A0AAJ0CPM6_9HYPO</name>
<protein>
    <submittedName>
        <fullName evidence="2">Uncharacterized protein</fullName>
    </submittedName>
</protein>
<evidence type="ECO:0000256" key="1">
    <source>
        <dbReference type="SAM" id="SignalP"/>
    </source>
</evidence>
<dbReference type="AlphaFoldDB" id="A0AAJ0CPM6"/>
<accession>A0AAJ0CPM6</accession>
<gene>
    <name evidence="2" type="ORF">QQS21_006957</name>
</gene>
<feature type="signal peptide" evidence="1">
    <location>
        <begin position="1"/>
        <end position="18"/>
    </location>
</feature>
<keyword evidence="3" id="KW-1185">Reference proteome</keyword>
<dbReference type="EMBL" id="JASWJB010000135">
    <property type="protein sequence ID" value="KAK2595357.1"/>
    <property type="molecule type" value="Genomic_DNA"/>
</dbReference>